<feature type="transmembrane region" description="Helical" evidence="7">
    <location>
        <begin position="147"/>
        <end position="170"/>
    </location>
</feature>
<dbReference type="OrthoDB" id="10261753at2759"/>
<gene>
    <name evidence="9" type="ORF">BDK51DRAFT_52668</name>
</gene>
<organism evidence="9 10">
    <name type="scientific">Blyttiomyces helicus</name>
    <dbReference type="NCBI Taxonomy" id="388810"/>
    <lineage>
        <taxon>Eukaryota</taxon>
        <taxon>Fungi</taxon>
        <taxon>Fungi incertae sedis</taxon>
        <taxon>Chytridiomycota</taxon>
        <taxon>Chytridiomycota incertae sedis</taxon>
        <taxon>Chytridiomycetes</taxon>
        <taxon>Chytridiomycetes incertae sedis</taxon>
        <taxon>Blyttiomyces</taxon>
    </lineage>
</organism>
<evidence type="ECO:0000313" key="9">
    <source>
        <dbReference type="EMBL" id="RKO84785.1"/>
    </source>
</evidence>
<dbReference type="GO" id="GO:0005886">
    <property type="term" value="C:plasma membrane"/>
    <property type="evidence" value="ECO:0007669"/>
    <property type="project" value="TreeGrafter"/>
</dbReference>
<dbReference type="AlphaFoldDB" id="A0A4P9W0E2"/>
<accession>A0A4P9W0E2</accession>
<keyword evidence="10" id="KW-1185">Reference proteome</keyword>
<dbReference type="EMBL" id="KZ999737">
    <property type="protein sequence ID" value="RKO84785.1"/>
    <property type="molecule type" value="Genomic_DNA"/>
</dbReference>
<name>A0A4P9W0E2_9FUNG</name>
<keyword evidence="5 7" id="KW-1133">Transmembrane helix</keyword>
<dbReference type="PANTHER" id="PTHR10332">
    <property type="entry name" value="EQUILIBRATIVE NUCLEOSIDE TRANSPORTER"/>
    <property type="match status" value="1"/>
</dbReference>
<evidence type="ECO:0000256" key="1">
    <source>
        <dbReference type="ARBA" id="ARBA00004141"/>
    </source>
</evidence>
<proteinExistence type="inferred from homology"/>
<feature type="signal peptide" evidence="8">
    <location>
        <begin position="1"/>
        <end position="24"/>
    </location>
</feature>
<feature type="transmembrane region" description="Helical" evidence="7">
    <location>
        <begin position="257"/>
        <end position="279"/>
    </location>
</feature>
<sequence>MTLPAPIFLPTTVMLALATGYACGFVESAGLRVAASMGGSRVQAVASGENLSGLVVAAVEVARAWGGAGAEEGGPDDGDDKGWVAAGAGIAFGSVAATCLLAAGNAVWIRREAKEGCGVDRTLHRIASIMSRPSEPREEMRAVLMDAWLPLGCLFVTAMQTLAVFPGLIAAVEPLSPTAPSLFAPISFLVFNAFAWLGAAAPAFWAPDERKIDDFLLRWTTARFLLIPSFLFCNVVFRDSELNPLPKSVPTLISSDNLYLAILAIFSLSHGYLTCLCMVRVPQKAAAADPAVDIDDAVAVVDAGAGGSVVALAYSVGCWSGTAAGFVLRFVCLSFAAADRQSPGLTLARGI</sequence>
<evidence type="ECO:0000256" key="5">
    <source>
        <dbReference type="ARBA" id="ARBA00022989"/>
    </source>
</evidence>
<evidence type="ECO:0000256" key="8">
    <source>
        <dbReference type="SAM" id="SignalP"/>
    </source>
</evidence>
<protein>
    <submittedName>
        <fullName evidence="9">Nucleoside transporter-domain-containing protein</fullName>
    </submittedName>
</protein>
<comment type="similarity">
    <text evidence="2">Belongs to the SLC29A/ENT transporter (TC 2.A.57) family.</text>
</comment>
<evidence type="ECO:0000313" key="10">
    <source>
        <dbReference type="Proteomes" id="UP000269721"/>
    </source>
</evidence>
<dbReference type="GO" id="GO:0034257">
    <property type="term" value="F:nicotinamide riboside transmembrane transporter activity"/>
    <property type="evidence" value="ECO:0007669"/>
    <property type="project" value="TreeGrafter"/>
</dbReference>
<feature type="transmembrane region" description="Helical" evidence="7">
    <location>
        <begin position="182"/>
        <end position="204"/>
    </location>
</feature>
<evidence type="ECO:0000256" key="3">
    <source>
        <dbReference type="ARBA" id="ARBA00022448"/>
    </source>
</evidence>
<keyword evidence="3" id="KW-0813">Transport</keyword>
<evidence type="ECO:0000256" key="2">
    <source>
        <dbReference type="ARBA" id="ARBA00007965"/>
    </source>
</evidence>
<keyword evidence="6 7" id="KW-0472">Membrane</keyword>
<dbReference type="GO" id="GO:0000329">
    <property type="term" value="C:fungal-type vacuole membrane"/>
    <property type="evidence" value="ECO:0007669"/>
    <property type="project" value="TreeGrafter"/>
</dbReference>
<dbReference type="InterPro" id="IPR002259">
    <property type="entry name" value="Eqnu_transpt"/>
</dbReference>
<dbReference type="Proteomes" id="UP000269721">
    <property type="component" value="Unassembled WGS sequence"/>
</dbReference>
<feature type="transmembrane region" description="Helical" evidence="7">
    <location>
        <begin position="216"/>
        <end position="237"/>
    </location>
</feature>
<feature type="transmembrane region" description="Helical" evidence="7">
    <location>
        <begin position="83"/>
        <end position="104"/>
    </location>
</feature>
<keyword evidence="4 7" id="KW-0812">Transmembrane</keyword>
<evidence type="ECO:0000256" key="7">
    <source>
        <dbReference type="SAM" id="Phobius"/>
    </source>
</evidence>
<dbReference type="GO" id="GO:0015205">
    <property type="term" value="F:nucleobase transmembrane transporter activity"/>
    <property type="evidence" value="ECO:0007669"/>
    <property type="project" value="TreeGrafter"/>
</dbReference>
<evidence type="ECO:0000256" key="6">
    <source>
        <dbReference type="ARBA" id="ARBA00023136"/>
    </source>
</evidence>
<dbReference type="PRINTS" id="PR01130">
    <property type="entry name" value="DERENTRNSPRT"/>
</dbReference>
<dbReference type="Pfam" id="PF01733">
    <property type="entry name" value="Nucleoside_tran"/>
    <property type="match status" value="1"/>
</dbReference>
<evidence type="ECO:0000256" key="4">
    <source>
        <dbReference type="ARBA" id="ARBA00022692"/>
    </source>
</evidence>
<comment type="subcellular location">
    <subcellularLocation>
        <location evidence="1">Membrane</location>
        <topology evidence="1">Multi-pass membrane protein</topology>
    </subcellularLocation>
</comment>
<reference evidence="10" key="1">
    <citation type="journal article" date="2018" name="Nat. Microbiol.">
        <title>Leveraging single-cell genomics to expand the fungal tree of life.</title>
        <authorList>
            <person name="Ahrendt S.R."/>
            <person name="Quandt C.A."/>
            <person name="Ciobanu D."/>
            <person name="Clum A."/>
            <person name="Salamov A."/>
            <person name="Andreopoulos B."/>
            <person name="Cheng J.F."/>
            <person name="Woyke T."/>
            <person name="Pelin A."/>
            <person name="Henrissat B."/>
            <person name="Reynolds N.K."/>
            <person name="Benny G.L."/>
            <person name="Smith M.E."/>
            <person name="James T.Y."/>
            <person name="Grigoriev I.V."/>
        </authorList>
    </citation>
    <scope>NUCLEOTIDE SEQUENCE [LARGE SCALE GENOMIC DNA]</scope>
</reference>
<dbReference type="PANTHER" id="PTHR10332:SF88">
    <property type="entry name" value="EQUILIBRATIVE NUCLEOSIDE TRANSPORTER 1, ISOFORM A"/>
    <property type="match status" value="1"/>
</dbReference>
<feature type="chain" id="PRO_5020395534" evidence="8">
    <location>
        <begin position="25"/>
        <end position="351"/>
    </location>
</feature>
<keyword evidence="8" id="KW-0732">Signal</keyword>